<feature type="transmembrane region" description="Helical" evidence="9">
    <location>
        <begin position="21"/>
        <end position="43"/>
    </location>
</feature>
<protein>
    <submittedName>
        <fullName evidence="11">DSBA oxidoreductase</fullName>
    </submittedName>
</protein>
<keyword evidence="5" id="KW-0560">Oxidoreductase</keyword>
<dbReference type="SUPFAM" id="SSF52833">
    <property type="entry name" value="Thioredoxin-like"/>
    <property type="match status" value="1"/>
</dbReference>
<evidence type="ECO:0000256" key="8">
    <source>
        <dbReference type="SAM" id="MobiDB-lite"/>
    </source>
</evidence>
<dbReference type="EMBL" id="AOMF01000067">
    <property type="protein sequence ID" value="EMA56307.1"/>
    <property type="molecule type" value="Genomic_DNA"/>
</dbReference>
<evidence type="ECO:0000256" key="9">
    <source>
        <dbReference type="SAM" id="Phobius"/>
    </source>
</evidence>
<organism evidence="11 12">
    <name type="scientific">Halococcus thailandensis JCM 13552</name>
    <dbReference type="NCBI Taxonomy" id="1227457"/>
    <lineage>
        <taxon>Archaea</taxon>
        <taxon>Methanobacteriati</taxon>
        <taxon>Methanobacteriota</taxon>
        <taxon>Stenosarchaea group</taxon>
        <taxon>Halobacteria</taxon>
        <taxon>Halobacteriales</taxon>
        <taxon>Halococcaceae</taxon>
        <taxon>Halococcus</taxon>
    </lineage>
</organism>
<dbReference type="PANTHER" id="PTHR13887">
    <property type="entry name" value="GLUTATHIONE S-TRANSFERASE KAPPA"/>
    <property type="match status" value="1"/>
</dbReference>
<dbReference type="STRING" id="1227457.C451_03034"/>
<dbReference type="Proteomes" id="UP000011680">
    <property type="component" value="Unassembled WGS sequence"/>
</dbReference>
<dbReference type="PANTHER" id="PTHR13887:SF14">
    <property type="entry name" value="DISULFIDE BOND FORMATION PROTEIN D"/>
    <property type="match status" value="1"/>
</dbReference>
<keyword evidence="6" id="KW-1015">Disulfide bond</keyword>
<keyword evidence="4" id="KW-0249">Electron transport</keyword>
<comment type="similarity">
    <text evidence="1">Belongs to the thioredoxin family. DsbA subfamily.</text>
</comment>
<dbReference type="eggNOG" id="arCOG02868">
    <property type="taxonomic scope" value="Archaea"/>
</dbReference>
<evidence type="ECO:0000256" key="2">
    <source>
        <dbReference type="ARBA" id="ARBA00007787"/>
    </source>
</evidence>
<comment type="similarity">
    <text evidence="2">Belongs to the glutaredoxin family.</text>
</comment>
<evidence type="ECO:0000256" key="5">
    <source>
        <dbReference type="ARBA" id="ARBA00023002"/>
    </source>
</evidence>
<evidence type="ECO:0000256" key="7">
    <source>
        <dbReference type="ARBA" id="ARBA00023284"/>
    </source>
</evidence>
<feature type="region of interest" description="Disordered" evidence="8">
    <location>
        <begin position="47"/>
        <end position="69"/>
    </location>
</feature>
<keyword evidence="9" id="KW-0812">Transmembrane</keyword>
<keyword evidence="7" id="KW-0676">Redox-active center</keyword>
<dbReference type="GO" id="GO:0016491">
    <property type="term" value="F:oxidoreductase activity"/>
    <property type="evidence" value="ECO:0007669"/>
    <property type="project" value="UniProtKB-KW"/>
</dbReference>
<name>M0NE94_9EURY</name>
<keyword evidence="3" id="KW-0732">Signal</keyword>
<dbReference type="PROSITE" id="PS51352">
    <property type="entry name" value="THIOREDOXIN_2"/>
    <property type="match status" value="1"/>
</dbReference>
<feature type="domain" description="Thioredoxin" evidence="10">
    <location>
        <begin position="49"/>
        <end position="227"/>
    </location>
</feature>
<keyword evidence="9" id="KW-1133">Transmembrane helix</keyword>
<evidence type="ECO:0000256" key="6">
    <source>
        <dbReference type="ARBA" id="ARBA00023157"/>
    </source>
</evidence>
<dbReference type="InterPro" id="IPR013766">
    <property type="entry name" value="Thioredoxin_domain"/>
</dbReference>
<dbReference type="PATRIC" id="fig|1227457.3.peg.534"/>
<dbReference type="Pfam" id="PF13462">
    <property type="entry name" value="Thioredoxin_4"/>
    <property type="match status" value="1"/>
</dbReference>
<evidence type="ECO:0000256" key="3">
    <source>
        <dbReference type="ARBA" id="ARBA00022729"/>
    </source>
</evidence>
<dbReference type="InterPro" id="IPR036249">
    <property type="entry name" value="Thioredoxin-like_sf"/>
</dbReference>
<dbReference type="InterPro" id="IPR012336">
    <property type="entry name" value="Thioredoxin-like_fold"/>
</dbReference>
<sequence>MFASGMAPPDRTMGKYTRRQYLKAGAFGVAGATGLYIVGAGGFGGGPSTPDCETTPPADLDAPTLGQSSSGPTVVEFSDFSCPHCREFALNVMPTLRQQYLQSRKITYRHYDFPIPVDDWSRPAASAAREVQRRSGDTAFARYATALYRHQDDFSDDLFASLAEDINIAPDPVRKAARDQAYCRTINENIQKGQQKGVEGTPTIFVNEKKLEAPNTKQLTDAIDQHR</sequence>
<dbReference type="Gene3D" id="3.40.30.10">
    <property type="entry name" value="Glutaredoxin"/>
    <property type="match status" value="1"/>
</dbReference>
<proteinExistence type="inferred from homology"/>
<keyword evidence="4" id="KW-0813">Transport</keyword>
<evidence type="ECO:0000313" key="11">
    <source>
        <dbReference type="EMBL" id="EMA56307.1"/>
    </source>
</evidence>
<evidence type="ECO:0000256" key="1">
    <source>
        <dbReference type="ARBA" id="ARBA00005791"/>
    </source>
</evidence>
<evidence type="ECO:0000259" key="10">
    <source>
        <dbReference type="PROSITE" id="PS51352"/>
    </source>
</evidence>
<evidence type="ECO:0000256" key="4">
    <source>
        <dbReference type="ARBA" id="ARBA00022982"/>
    </source>
</evidence>
<evidence type="ECO:0000313" key="12">
    <source>
        <dbReference type="Proteomes" id="UP000011680"/>
    </source>
</evidence>
<comment type="caution">
    <text evidence="11">The sequence shown here is derived from an EMBL/GenBank/DDBJ whole genome shotgun (WGS) entry which is preliminary data.</text>
</comment>
<keyword evidence="9" id="KW-0472">Membrane</keyword>
<gene>
    <name evidence="11" type="ORF">C451_03034</name>
</gene>
<keyword evidence="12" id="KW-1185">Reference proteome</keyword>
<dbReference type="AlphaFoldDB" id="M0NE94"/>
<accession>M0NE94</accession>
<reference evidence="11 12" key="1">
    <citation type="journal article" date="2014" name="PLoS Genet.">
        <title>Phylogenetically driven sequencing of extremely halophilic archaea reveals strategies for static and dynamic osmo-response.</title>
        <authorList>
            <person name="Becker E.A."/>
            <person name="Seitzer P.M."/>
            <person name="Tritt A."/>
            <person name="Larsen D."/>
            <person name="Krusor M."/>
            <person name="Yao A.I."/>
            <person name="Wu D."/>
            <person name="Madern D."/>
            <person name="Eisen J.A."/>
            <person name="Darling A.E."/>
            <person name="Facciotti M.T."/>
        </authorList>
    </citation>
    <scope>NUCLEOTIDE SEQUENCE [LARGE SCALE GENOMIC DNA]</scope>
    <source>
        <strain evidence="11 12">JCM 13552</strain>
    </source>
</reference>